<dbReference type="AlphaFoldDB" id="A0A1J7J625"/>
<evidence type="ECO:0000313" key="2">
    <source>
        <dbReference type="Proteomes" id="UP000182658"/>
    </source>
</evidence>
<protein>
    <submittedName>
        <fullName evidence="1">Uncharacterized protein</fullName>
    </submittedName>
</protein>
<dbReference type="EMBL" id="KV875093">
    <property type="protein sequence ID" value="OIW34925.1"/>
    <property type="molecule type" value="Genomic_DNA"/>
</dbReference>
<reference evidence="1 2" key="1">
    <citation type="submission" date="2016-10" db="EMBL/GenBank/DDBJ databases">
        <title>Draft genome sequence of Coniochaeta ligniaria NRRL30616, a lignocellulolytic fungus for bioabatement of inhibitors in plant biomass hydrolysates.</title>
        <authorList>
            <consortium name="DOE Joint Genome Institute"/>
            <person name="Jimenez D.J."/>
            <person name="Hector R.E."/>
            <person name="Riley R."/>
            <person name="Sun H."/>
            <person name="Grigoriev I.V."/>
            <person name="Van Elsas J.D."/>
            <person name="Nichols N.N."/>
        </authorList>
    </citation>
    <scope>NUCLEOTIDE SEQUENCE [LARGE SCALE GENOMIC DNA]</scope>
    <source>
        <strain evidence="1 2">NRRL 30616</strain>
    </source>
</reference>
<evidence type="ECO:0000313" key="1">
    <source>
        <dbReference type="EMBL" id="OIW34925.1"/>
    </source>
</evidence>
<sequence>MANLFPAVAPTQTSLIIGCGRNTVADYVCKPGPPGRQHRLAGFNQYQHLCPPNINMVELWPAPDGDYQDGGVRAQFCYTITEDARANAHIQDTFLSATVAAFAAQQPLFDLVYWDHAGNLFRPTGLDFSTNNADQAVNSAWGMVRPGAGGQPGGLLVLSCVGFEERCTAAAGAHGNPPAQWQIVEVNDEKTTARAYLNGLPAQLGVPAANAHSIWTKVKDATGEVKAANDAAAVGDVRVVDGIAVRKQ</sequence>
<accession>A0A1J7J625</accession>
<keyword evidence="2" id="KW-1185">Reference proteome</keyword>
<name>A0A1J7J625_9PEZI</name>
<dbReference type="InParanoid" id="A0A1J7J625"/>
<gene>
    <name evidence="1" type="ORF">CONLIGDRAFT_626976</name>
</gene>
<proteinExistence type="predicted"/>
<dbReference type="Proteomes" id="UP000182658">
    <property type="component" value="Unassembled WGS sequence"/>
</dbReference>
<organism evidence="1 2">
    <name type="scientific">Coniochaeta ligniaria NRRL 30616</name>
    <dbReference type="NCBI Taxonomy" id="1408157"/>
    <lineage>
        <taxon>Eukaryota</taxon>
        <taxon>Fungi</taxon>
        <taxon>Dikarya</taxon>
        <taxon>Ascomycota</taxon>
        <taxon>Pezizomycotina</taxon>
        <taxon>Sordariomycetes</taxon>
        <taxon>Sordariomycetidae</taxon>
        <taxon>Coniochaetales</taxon>
        <taxon>Coniochaetaceae</taxon>
        <taxon>Coniochaeta</taxon>
    </lineage>
</organism>